<dbReference type="EMBL" id="KZ308982">
    <property type="protein sequence ID" value="KAG8236050.1"/>
    <property type="molecule type" value="Genomic_DNA"/>
</dbReference>
<reference evidence="1" key="2">
    <citation type="submission" date="2017-10" db="EMBL/GenBank/DDBJ databases">
        <title>Ladona fulva Genome sequencing and assembly.</title>
        <authorList>
            <person name="Murali S."/>
            <person name="Richards S."/>
            <person name="Bandaranaike D."/>
            <person name="Bellair M."/>
            <person name="Blankenburg K."/>
            <person name="Chao H."/>
            <person name="Dinh H."/>
            <person name="Doddapaneni H."/>
            <person name="Dugan-Rocha S."/>
            <person name="Elkadiri S."/>
            <person name="Gnanaolivu R."/>
            <person name="Hernandez B."/>
            <person name="Skinner E."/>
            <person name="Javaid M."/>
            <person name="Lee S."/>
            <person name="Li M."/>
            <person name="Ming W."/>
            <person name="Munidasa M."/>
            <person name="Muniz J."/>
            <person name="Nguyen L."/>
            <person name="Hughes D."/>
            <person name="Osuji N."/>
            <person name="Pu L.-L."/>
            <person name="Puazo M."/>
            <person name="Qu C."/>
            <person name="Quiroz J."/>
            <person name="Raj R."/>
            <person name="Weissenberger G."/>
            <person name="Xin Y."/>
            <person name="Zou X."/>
            <person name="Han Y."/>
            <person name="Worley K."/>
            <person name="Muzny D."/>
            <person name="Gibbs R."/>
        </authorList>
    </citation>
    <scope>NUCLEOTIDE SEQUENCE</scope>
    <source>
        <strain evidence="1">Sampled in the wild</strain>
    </source>
</reference>
<evidence type="ECO:0000313" key="2">
    <source>
        <dbReference type="Proteomes" id="UP000792457"/>
    </source>
</evidence>
<proteinExistence type="predicted"/>
<evidence type="ECO:0000313" key="1">
    <source>
        <dbReference type="EMBL" id="KAG8236050.1"/>
    </source>
</evidence>
<protein>
    <submittedName>
        <fullName evidence="1">Uncharacterized protein</fullName>
    </submittedName>
</protein>
<sequence>MAWLPPGGSRANLRRRDASADQRAALRHGGLPLHRLQRCAAFRLQEIHCARPLIKAGAKLTFKVEHFRVIKKLKVLEANVIAMKIVKDSENG</sequence>
<name>A0A8K0KJK9_LADFU</name>
<gene>
    <name evidence="1" type="ORF">J437_LFUL015617</name>
</gene>
<organism evidence="1 2">
    <name type="scientific">Ladona fulva</name>
    <name type="common">Scarce chaser dragonfly</name>
    <name type="synonym">Libellula fulva</name>
    <dbReference type="NCBI Taxonomy" id="123851"/>
    <lineage>
        <taxon>Eukaryota</taxon>
        <taxon>Metazoa</taxon>
        <taxon>Ecdysozoa</taxon>
        <taxon>Arthropoda</taxon>
        <taxon>Hexapoda</taxon>
        <taxon>Insecta</taxon>
        <taxon>Pterygota</taxon>
        <taxon>Palaeoptera</taxon>
        <taxon>Odonata</taxon>
        <taxon>Epiprocta</taxon>
        <taxon>Anisoptera</taxon>
        <taxon>Libelluloidea</taxon>
        <taxon>Libellulidae</taxon>
        <taxon>Ladona</taxon>
    </lineage>
</organism>
<reference evidence="1" key="1">
    <citation type="submission" date="2013-04" db="EMBL/GenBank/DDBJ databases">
        <authorList>
            <person name="Qu J."/>
            <person name="Murali S.C."/>
            <person name="Bandaranaike D."/>
            <person name="Bellair M."/>
            <person name="Blankenburg K."/>
            <person name="Chao H."/>
            <person name="Dinh H."/>
            <person name="Doddapaneni H."/>
            <person name="Downs B."/>
            <person name="Dugan-Rocha S."/>
            <person name="Elkadiri S."/>
            <person name="Gnanaolivu R.D."/>
            <person name="Hernandez B."/>
            <person name="Javaid M."/>
            <person name="Jayaseelan J.C."/>
            <person name="Lee S."/>
            <person name="Li M."/>
            <person name="Ming W."/>
            <person name="Munidasa M."/>
            <person name="Muniz J."/>
            <person name="Nguyen L."/>
            <person name="Ongeri F."/>
            <person name="Osuji N."/>
            <person name="Pu L.-L."/>
            <person name="Puazo M."/>
            <person name="Qu C."/>
            <person name="Quiroz J."/>
            <person name="Raj R."/>
            <person name="Weissenberger G."/>
            <person name="Xin Y."/>
            <person name="Zou X."/>
            <person name="Han Y."/>
            <person name="Richards S."/>
            <person name="Worley K."/>
            <person name="Muzny D."/>
            <person name="Gibbs R."/>
        </authorList>
    </citation>
    <scope>NUCLEOTIDE SEQUENCE</scope>
    <source>
        <strain evidence="1">Sampled in the wild</strain>
    </source>
</reference>
<comment type="caution">
    <text evidence="1">The sequence shown here is derived from an EMBL/GenBank/DDBJ whole genome shotgun (WGS) entry which is preliminary data.</text>
</comment>
<dbReference type="AlphaFoldDB" id="A0A8K0KJK9"/>
<feature type="non-terminal residue" evidence="1">
    <location>
        <position position="1"/>
    </location>
</feature>
<accession>A0A8K0KJK9</accession>
<dbReference type="Proteomes" id="UP000792457">
    <property type="component" value="Unassembled WGS sequence"/>
</dbReference>
<keyword evidence="2" id="KW-1185">Reference proteome</keyword>